<comment type="caution">
    <text evidence="2">The sequence shown here is derived from an EMBL/GenBank/DDBJ whole genome shotgun (WGS) entry which is preliminary data.</text>
</comment>
<keyword evidence="1" id="KW-1133">Transmembrane helix</keyword>
<keyword evidence="1" id="KW-0812">Transmembrane</keyword>
<evidence type="ECO:0000313" key="2">
    <source>
        <dbReference type="EMBL" id="MBF9142021.1"/>
    </source>
</evidence>
<feature type="transmembrane region" description="Helical" evidence="1">
    <location>
        <begin position="83"/>
        <end position="116"/>
    </location>
</feature>
<dbReference type="PROSITE" id="PS51257">
    <property type="entry name" value="PROKAR_LIPOPROTEIN"/>
    <property type="match status" value="1"/>
</dbReference>
<keyword evidence="3" id="KW-1185">Reference proteome</keyword>
<evidence type="ECO:0000256" key="1">
    <source>
        <dbReference type="SAM" id="Phobius"/>
    </source>
</evidence>
<keyword evidence="1" id="KW-0472">Membrane</keyword>
<feature type="transmembrane region" description="Helical" evidence="1">
    <location>
        <begin position="44"/>
        <end position="62"/>
    </location>
</feature>
<accession>A0A931FLG8</accession>
<reference evidence="2 3" key="1">
    <citation type="submission" date="2020-11" db="EMBL/GenBank/DDBJ databases">
        <authorList>
            <person name="Kim M.K."/>
        </authorList>
    </citation>
    <scope>NUCLEOTIDE SEQUENCE [LARGE SCALE GENOMIC DNA]</scope>
    <source>
        <strain evidence="2 3">BT439</strain>
    </source>
</reference>
<gene>
    <name evidence="2" type="ORF">I2I01_10275</name>
</gene>
<dbReference type="EMBL" id="JADQDP010000002">
    <property type="protein sequence ID" value="MBF9142021.1"/>
    <property type="molecule type" value="Genomic_DNA"/>
</dbReference>
<sequence>MRNPFAKPLTLGQWLLGSVCWTVACMGGWWGLTSVSFGWGLRSLGADLFVVSTFWLAHILVWRRAVSGEATFLRSPIRQTSALEALGCLWYVVLLLFQIAMALSGAIGTLLTLLISGHEGFN</sequence>
<organism evidence="2 3">
    <name type="scientific">Hymenobacter properus</name>
    <dbReference type="NCBI Taxonomy" id="2791026"/>
    <lineage>
        <taxon>Bacteria</taxon>
        <taxon>Pseudomonadati</taxon>
        <taxon>Bacteroidota</taxon>
        <taxon>Cytophagia</taxon>
        <taxon>Cytophagales</taxon>
        <taxon>Hymenobacteraceae</taxon>
        <taxon>Hymenobacter</taxon>
    </lineage>
</organism>
<dbReference type="Proteomes" id="UP000645610">
    <property type="component" value="Unassembled WGS sequence"/>
</dbReference>
<proteinExistence type="predicted"/>
<protein>
    <submittedName>
        <fullName evidence="2">Uncharacterized protein</fullName>
    </submittedName>
</protein>
<dbReference type="AlphaFoldDB" id="A0A931FLG8"/>
<feature type="transmembrane region" description="Helical" evidence="1">
    <location>
        <begin position="12"/>
        <end position="32"/>
    </location>
</feature>
<name>A0A931FLG8_9BACT</name>
<evidence type="ECO:0000313" key="3">
    <source>
        <dbReference type="Proteomes" id="UP000645610"/>
    </source>
</evidence>
<dbReference type="RefSeq" id="WP_196286346.1">
    <property type="nucleotide sequence ID" value="NZ_JADQDP010000002.1"/>
</dbReference>